<organism evidence="1 2">
    <name type="scientific">Winkia neuii subsp. anitrata</name>
    <dbReference type="NCBI Taxonomy" id="29318"/>
    <lineage>
        <taxon>Bacteria</taxon>
        <taxon>Bacillati</taxon>
        <taxon>Actinomycetota</taxon>
        <taxon>Actinomycetes</taxon>
        <taxon>Actinomycetales</taxon>
        <taxon>Actinomycetaceae</taxon>
        <taxon>Winkia</taxon>
    </lineage>
</organism>
<dbReference type="KEGG" id="wne:PIG85_05755"/>
<gene>
    <name evidence="1" type="ORF">PIG85_05755</name>
</gene>
<dbReference type="AlphaFoldDB" id="A0AB38XLF9"/>
<proteinExistence type="predicted"/>
<sequence>MKYFLIAAVVLLVCAGIFATLQARKLDSLHKRIDQMQHNLDRALLQRAACALGIARAGILDPASSILLEEAALEALHANQVGRGSSQRALVESNLSQVITATADRQTLGKNLFAELQAADSSVQIAMKIHNGAVVRVRQIRSGAIIRLLHLAGGAPLPETINIGEGLE</sequence>
<dbReference type="RefSeq" id="WP_239181358.1">
    <property type="nucleotide sequence ID" value="NZ_CP116394.1"/>
</dbReference>
<dbReference type="EMBL" id="CP116394">
    <property type="protein sequence ID" value="WCE45182.1"/>
    <property type="molecule type" value="Genomic_DNA"/>
</dbReference>
<reference evidence="1" key="1">
    <citation type="submission" date="2023-01" db="EMBL/GenBank/DDBJ databases">
        <title>Comparative Genomic Analysis of the Clinically-Derived Winkia Strain NY0527 Provides Evidence into the Taxonomic Reassignment of Winkia neuii and Characterizes Their Virulence Traits.</title>
        <authorList>
            <person name="Cai X."/>
            <person name="Peng Y."/>
            <person name="Li M."/>
            <person name="Qiu Y."/>
            <person name="Wang Y."/>
            <person name="Xu L."/>
            <person name="Hou Q."/>
        </authorList>
    </citation>
    <scope>NUCLEOTIDE SEQUENCE</scope>
    <source>
        <strain evidence="1">NY0527</strain>
    </source>
</reference>
<evidence type="ECO:0000313" key="2">
    <source>
        <dbReference type="Proteomes" id="UP001211044"/>
    </source>
</evidence>
<name>A0AB38XLF9_9ACTO</name>
<evidence type="ECO:0000313" key="1">
    <source>
        <dbReference type="EMBL" id="WCE45182.1"/>
    </source>
</evidence>
<accession>A0AB38XLF9</accession>
<dbReference type="Proteomes" id="UP001211044">
    <property type="component" value="Chromosome"/>
</dbReference>
<protein>
    <submittedName>
        <fullName evidence="1">Uncharacterized protein</fullName>
    </submittedName>
</protein>